<protein>
    <submittedName>
        <fullName evidence="2">Uncharacterized protein</fullName>
    </submittedName>
</protein>
<evidence type="ECO:0000313" key="3">
    <source>
        <dbReference type="Proteomes" id="UP001174909"/>
    </source>
</evidence>
<dbReference type="AlphaFoldDB" id="A0AA35W4D1"/>
<sequence>MGGGDSGETGEVEEDLGKEEEAERERQLEAELMESTTTGPIGDIDVPLDEFTFEPHVGVSEGGDDETEI</sequence>
<feature type="compositionally biased region" description="Basic and acidic residues" evidence="1">
    <location>
        <begin position="19"/>
        <end position="29"/>
    </location>
</feature>
<evidence type="ECO:0000256" key="1">
    <source>
        <dbReference type="SAM" id="MobiDB-lite"/>
    </source>
</evidence>
<accession>A0AA35W4D1</accession>
<dbReference type="EMBL" id="CASHTH010000446">
    <property type="protein sequence ID" value="CAI8001666.1"/>
    <property type="molecule type" value="Genomic_DNA"/>
</dbReference>
<organism evidence="2 3">
    <name type="scientific">Geodia barretti</name>
    <name type="common">Barrett's horny sponge</name>
    <dbReference type="NCBI Taxonomy" id="519541"/>
    <lineage>
        <taxon>Eukaryota</taxon>
        <taxon>Metazoa</taxon>
        <taxon>Porifera</taxon>
        <taxon>Demospongiae</taxon>
        <taxon>Heteroscleromorpha</taxon>
        <taxon>Tetractinellida</taxon>
        <taxon>Astrophorina</taxon>
        <taxon>Geodiidae</taxon>
        <taxon>Geodia</taxon>
    </lineage>
</organism>
<dbReference type="Proteomes" id="UP001174909">
    <property type="component" value="Unassembled WGS sequence"/>
</dbReference>
<feature type="compositionally biased region" description="Acidic residues" evidence="1">
    <location>
        <begin position="8"/>
        <end position="18"/>
    </location>
</feature>
<evidence type="ECO:0000313" key="2">
    <source>
        <dbReference type="EMBL" id="CAI8001666.1"/>
    </source>
</evidence>
<keyword evidence="3" id="KW-1185">Reference proteome</keyword>
<gene>
    <name evidence="2" type="ORF">GBAR_LOCUS3243</name>
</gene>
<name>A0AA35W4D1_GEOBA</name>
<comment type="caution">
    <text evidence="2">The sequence shown here is derived from an EMBL/GenBank/DDBJ whole genome shotgun (WGS) entry which is preliminary data.</text>
</comment>
<reference evidence="2" key="1">
    <citation type="submission" date="2023-03" db="EMBL/GenBank/DDBJ databases">
        <authorList>
            <person name="Steffen K."/>
            <person name="Cardenas P."/>
        </authorList>
    </citation>
    <scope>NUCLEOTIDE SEQUENCE</scope>
</reference>
<feature type="region of interest" description="Disordered" evidence="1">
    <location>
        <begin position="1"/>
        <end position="47"/>
    </location>
</feature>
<proteinExistence type="predicted"/>